<name>A0ABP8L2P9_9MICO</name>
<keyword evidence="1" id="KW-0175">Coiled coil</keyword>
<evidence type="ECO:0000256" key="2">
    <source>
        <dbReference type="SAM" id="MobiDB-lite"/>
    </source>
</evidence>
<proteinExistence type="predicted"/>
<protein>
    <submittedName>
        <fullName evidence="3">Uncharacterized protein</fullName>
    </submittedName>
</protein>
<evidence type="ECO:0000313" key="3">
    <source>
        <dbReference type="EMBL" id="GAA4421598.1"/>
    </source>
</evidence>
<evidence type="ECO:0000313" key="4">
    <source>
        <dbReference type="Proteomes" id="UP001500622"/>
    </source>
</evidence>
<feature type="region of interest" description="Disordered" evidence="2">
    <location>
        <begin position="71"/>
        <end position="92"/>
    </location>
</feature>
<dbReference type="RefSeq" id="WP_345215595.1">
    <property type="nucleotide sequence ID" value="NZ_BAABGN010000006.1"/>
</dbReference>
<sequence>MKDIVGNVVRRIAPRTMQNLETINRWDAEYEDHGPRILMYERELREMRREIDAMRREQRRVTELYDAVFEHARRSGTAGEEPEPEPEHKADR</sequence>
<organism evidence="3 4">
    <name type="scientific">Georgenia halophila</name>
    <dbReference type="NCBI Taxonomy" id="620889"/>
    <lineage>
        <taxon>Bacteria</taxon>
        <taxon>Bacillati</taxon>
        <taxon>Actinomycetota</taxon>
        <taxon>Actinomycetes</taxon>
        <taxon>Micrococcales</taxon>
        <taxon>Bogoriellaceae</taxon>
        <taxon>Georgenia</taxon>
    </lineage>
</organism>
<accession>A0ABP8L2P9</accession>
<feature type="coiled-coil region" evidence="1">
    <location>
        <begin position="37"/>
        <end position="64"/>
    </location>
</feature>
<reference evidence="4" key="1">
    <citation type="journal article" date="2019" name="Int. J. Syst. Evol. Microbiol.">
        <title>The Global Catalogue of Microorganisms (GCM) 10K type strain sequencing project: providing services to taxonomists for standard genome sequencing and annotation.</title>
        <authorList>
            <consortium name="The Broad Institute Genomics Platform"/>
            <consortium name="The Broad Institute Genome Sequencing Center for Infectious Disease"/>
            <person name="Wu L."/>
            <person name="Ma J."/>
        </authorList>
    </citation>
    <scope>NUCLEOTIDE SEQUENCE [LARGE SCALE GENOMIC DNA]</scope>
    <source>
        <strain evidence="4">JCM 17810</strain>
    </source>
</reference>
<keyword evidence="4" id="KW-1185">Reference proteome</keyword>
<comment type="caution">
    <text evidence="3">The sequence shown here is derived from an EMBL/GenBank/DDBJ whole genome shotgun (WGS) entry which is preliminary data.</text>
</comment>
<evidence type="ECO:0000256" key="1">
    <source>
        <dbReference type="SAM" id="Coils"/>
    </source>
</evidence>
<dbReference type="Proteomes" id="UP001500622">
    <property type="component" value="Unassembled WGS sequence"/>
</dbReference>
<gene>
    <name evidence="3" type="ORF">GCM10023169_14610</name>
</gene>
<dbReference type="EMBL" id="BAABGN010000006">
    <property type="protein sequence ID" value="GAA4421598.1"/>
    <property type="molecule type" value="Genomic_DNA"/>
</dbReference>